<comment type="caution">
    <text evidence="6">Lacks conserved residue(s) required for the propagation of feature annotation.</text>
</comment>
<protein>
    <recommendedName>
        <fullName evidence="6">Ribosomal RNA small subunit methyltransferase G</fullName>
        <ecNumber evidence="6">2.1.1.170</ecNumber>
    </recommendedName>
    <alternativeName>
        <fullName evidence="6">16S rRNA 7-methylguanosine methyltransferase</fullName>
        <shortName evidence="6">16S rRNA m7G methyltransferase</shortName>
    </alternativeName>
</protein>
<evidence type="ECO:0000313" key="8">
    <source>
        <dbReference type="Proteomes" id="UP000198281"/>
    </source>
</evidence>
<proteinExistence type="inferred from homology"/>
<organism evidence="7 8">
    <name type="scientific">Edaphosphingomonas laterariae</name>
    <dbReference type="NCBI Taxonomy" id="861865"/>
    <lineage>
        <taxon>Bacteria</taxon>
        <taxon>Pseudomonadati</taxon>
        <taxon>Pseudomonadota</taxon>
        <taxon>Alphaproteobacteria</taxon>
        <taxon>Sphingomonadales</taxon>
        <taxon>Rhizorhabdaceae</taxon>
        <taxon>Edaphosphingomonas</taxon>
    </lineage>
</organism>
<evidence type="ECO:0000256" key="5">
    <source>
        <dbReference type="ARBA" id="ARBA00022691"/>
    </source>
</evidence>
<evidence type="ECO:0000256" key="2">
    <source>
        <dbReference type="ARBA" id="ARBA00022552"/>
    </source>
</evidence>
<evidence type="ECO:0000256" key="1">
    <source>
        <dbReference type="ARBA" id="ARBA00022490"/>
    </source>
</evidence>
<evidence type="ECO:0000256" key="3">
    <source>
        <dbReference type="ARBA" id="ARBA00022603"/>
    </source>
</evidence>
<dbReference type="AlphaFoldDB" id="A0A239GVT3"/>
<keyword evidence="5 6" id="KW-0949">S-adenosyl-L-methionine</keyword>
<dbReference type="GO" id="GO:0005829">
    <property type="term" value="C:cytosol"/>
    <property type="evidence" value="ECO:0007669"/>
    <property type="project" value="TreeGrafter"/>
</dbReference>
<dbReference type="Pfam" id="PF02527">
    <property type="entry name" value="GidB"/>
    <property type="match status" value="1"/>
</dbReference>
<keyword evidence="2 6" id="KW-0698">rRNA processing</keyword>
<dbReference type="EC" id="2.1.1.170" evidence="6"/>
<dbReference type="OrthoDB" id="9808773at2"/>
<keyword evidence="8" id="KW-1185">Reference proteome</keyword>
<accession>A0A239GVT3</accession>
<dbReference type="PANTHER" id="PTHR31760">
    <property type="entry name" value="S-ADENOSYL-L-METHIONINE-DEPENDENT METHYLTRANSFERASES SUPERFAMILY PROTEIN"/>
    <property type="match status" value="1"/>
</dbReference>
<dbReference type="InterPro" id="IPR003682">
    <property type="entry name" value="rRNA_ssu_MeTfrase_G"/>
</dbReference>
<feature type="binding site" evidence="6">
    <location>
        <position position="137"/>
    </location>
    <ligand>
        <name>S-adenosyl-L-methionine</name>
        <dbReference type="ChEBI" id="CHEBI:59789"/>
    </ligand>
</feature>
<evidence type="ECO:0000313" key="7">
    <source>
        <dbReference type="EMBL" id="SNS72164.1"/>
    </source>
</evidence>
<dbReference type="EMBL" id="FZOS01000013">
    <property type="protein sequence ID" value="SNS72164.1"/>
    <property type="molecule type" value="Genomic_DNA"/>
</dbReference>
<keyword evidence="3 6" id="KW-0489">Methyltransferase</keyword>
<dbReference type="NCBIfam" id="TIGR00138">
    <property type="entry name" value="rsmG_gidB"/>
    <property type="match status" value="1"/>
</dbReference>
<keyword evidence="4 6" id="KW-0808">Transferase</keyword>
<dbReference type="PANTHER" id="PTHR31760:SF0">
    <property type="entry name" value="S-ADENOSYL-L-METHIONINE-DEPENDENT METHYLTRANSFERASES SUPERFAMILY PROTEIN"/>
    <property type="match status" value="1"/>
</dbReference>
<dbReference type="HAMAP" id="MF_00074">
    <property type="entry name" value="16SrRNA_methyltr_G"/>
    <property type="match status" value="1"/>
</dbReference>
<comment type="function">
    <text evidence="6">Specifically methylates the N7 position of guanine in position 527 of 16S rRNA.</text>
</comment>
<comment type="subcellular location">
    <subcellularLocation>
        <location evidence="6">Cytoplasm</location>
    </subcellularLocation>
</comment>
<keyword evidence="1 6" id="KW-0963">Cytoplasm</keyword>
<comment type="similarity">
    <text evidence="6">Belongs to the methyltransferase superfamily. RNA methyltransferase RsmG family.</text>
</comment>
<dbReference type="Gene3D" id="3.40.50.150">
    <property type="entry name" value="Vaccinia Virus protein VP39"/>
    <property type="match status" value="1"/>
</dbReference>
<feature type="binding site" evidence="6">
    <location>
        <position position="72"/>
    </location>
    <ligand>
        <name>S-adenosyl-L-methionine</name>
        <dbReference type="ChEBI" id="CHEBI:59789"/>
    </ligand>
</feature>
<dbReference type="Proteomes" id="UP000198281">
    <property type="component" value="Unassembled WGS sequence"/>
</dbReference>
<name>A0A239GVT3_9SPHN</name>
<dbReference type="SUPFAM" id="SSF53335">
    <property type="entry name" value="S-adenosyl-L-methionine-dependent methyltransferases"/>
    <property type="match status" value="1"/>
</dbReference>
<evidence type="ECO:0000256" key="6">
    <source>
        <dbReference type="HAMAP-Rule" id="MF_00074"/>
    </source>
</evidence>
<feature type="binding site" evidence="6">
    <location>
        <position position="77"/>
    </location>
    <ligand>
        <name>S-adenosyl-L-methionine</name>
        <dbReference type="ChEBI" id="CHEBI:59789"/>
    </ligand>
</feature>
<reference evidence="8" key="1">
    <citation type="submission" date="2017-06" db="EMBL/GenBank/DDBJ databases">
        <authorList>
            <person name="Varghese N."/>
            <person name="Submissions S."/>
        </authorList>
    </citation>
    <scope>NUCLEOTIDE SEQUENCE [LARGE SCALE GENOMIC DNA]</scope>
    <source>
        <strain evidence="8">LNB2</strain>
    </source>
</reference>
<evidence type="ECO:0000256" key="4">
    <source>
        <dbReference type="ARBA" id="ARBA00022679"/>
    </source>
</evidence>
<dbReference type="RefSeq" id="WP_089220018.1">
    <property type="nucleotide sequence ID" value="NZ_FZOS01000013.1"/>
</dbReference>
<feature type="binding site" evidence="6">
    <location>
        <begin position="123"/>
        <end position="124"/>
    </location>
    <ligand>
        <name>S-adenosyl-L-methionine</name>
        <dbReference type="ChEBI" id="CHEBI:59789"/>
    </ligand>
</feature>
<comment type="catalytic activity">
    <reaction evidence="6">
        <text>guanosine(527) in 16S rRNA + S-adenosyl-L-methionine = N(7)-methylguanosine(527) in 16S rRNA + S-adenosyl-L-homocysteine</text>
        <dbReference type="Rhea" id="RHEA:42732"/>
        <dbReference type="Rhea" id="RHEA-COMP:10209"/>
        <dbReference type="Rhea" id="RHEA-COMP:10210"/>
        <dbReference type="ChEBI" id="CHEBI:57856"/>
        <dbReference type="ChEBI" id="CHEBI:59789"/>
        <dbReference type="ChEBI" id="CHEBI:74269"/>
        <dbReference type="ChEBI" id="CHEBI:74480"/>
        <dbReference type="EC" id="2.1.1.170"/>
    </reaction>
</comment>
<dbReference type="GO" id="GO:0070043">
    <property type="term" value="F:rRNA (guanine-N7-)-methyltransferase activity"/>
    <property type="evidence" value="ECO:0007669"/>
    <property type="project" value="UniProtKB-UniRule"/>
</dbReference>
<sequence>MSEAEARAWLADHFDVSRETWERLEALVAAVVEENARQNLVAASTIPDIWQRHIVDSAQLLLYAKGAWMDLGSGPGFPGLVVAALTDQPMTLVESRRKRVEFLEGAVARMGLADRVSVEGRRLELVATRPFAVISARAFAPLDKLLALAHRFSTAETQWVLPKGRSAQDELDQVRRTWQGVFRIEPSVTDPAAGVIVATDVRPRNIKPGKAR</sequence>
<gene>
    <name evidence="6" type="primary">rsmG</name>
    <name evidence="7" type="ORF">SAMN06295912_11384</name>
</gene>
<dbReference type="InterPro" id="IPR029063">
    <property type="entry name" value="SAM-dependent_MTases_sf"/>
</dbReference>